<organism evidence="1 2">
    <name type="scientific">Pedobacter rhizosphaerae</name>
    <dbReference type="NCBI Taxonomy" id="390241"/>
    <lineage>
        <taxon>Bacteria</taxon>
        <taxon>Pseudomonadati</taxon>
        <taxon>Bacteroidota</taxon>
        <taxon>Sphingobacteriia</taxon>
        <taxon>Sphingobacteriales</taxon>
        <taxon>Sphingobacteriaceae</taxon>
        <taxon>Pedobacter</taxon>
    </lineage>
</organism>
<name>A0A1H9LIF3_9SPHI</name>
<dbReference type="STRING" id="390241.SAMN04488023_104160"/>
<evidence type="ECO:0000313" key="2">
    <source>
        <dbReference type="Proteomes" id="UP000199572"/>
    </source>
</evidence>
<proteinExistence type="predicted"/>
<keyword evidence="2" id="KW-1185">Reference proteome</keyword>
<dbReference type="EMBL" id="FOGG01000004">
    <property type="protein sequence ID" value="SER11158.1"/>
    <property type="molecule type" value="Genomic_DNA"/>
</dbReference>
<gene>
    <name evidence="1" type="ORF">SAMN04488023_104160</name>
</gene>
<dbReference type="AlphaFoldDB" id="A0A1H9LIF3"/>
<reference evidence="1 2" key="1">
    <citation type="submission" date="2016-10" db="EMBL/GenBank/DDBJ databases">
        <authorList>
            <person name="de Groot N.N."/>
        </authorList>
    </citation>
    <scope>NUCLEOTIDE SEQUENCE [LARGE SCALE GENOMIC DNA]</scope>
    <source>
        <strain evidence="1 2">DSM 18610</strain>
    </source>
</reference>
<dbReference type="Proteomes" id="UP000199572">
    <property type="component" value="Unassembled WGS sequence"/>
</dbReference>
<dbReference type="RefSeq" id="WP_090881967.1">
    <property type="nucleotide sequence ID" value="NZ_FOGG01000004.1"/>
</dbReference>
<protein>
    <submittedName>
        <fullName evidence="1">Uncharacterized protein</fullName>
    </submittedName>
</protein>
<evidence type="ECO:0000313" key="1">
    <source>
        <dbReference type="EMBL" id="SER11158.1"/>
    </source>
</evidence>
<accession>A0A1H9LIF3</accession>
<sequence length="85" mass="9001">MPLKKAHITVSTRKPKQLKTVKVVPGGIAVVASAVKGKVKKSSVVSGAAKKSFADMVKQKEVIALAFQKGEAVAQIKGVRFVKPF</sequence>